<accession>A0A382CS03</accession>
<organism evidence="2">
    <name type="scientific">marine metagenome</name>
    <dbReference type="NCBI Taxonomy" id="408172"/>
    <lineage>
        <taxon>unclassified sequences</taxon>
        <taxon>metagenomes</taxon>
        <taxon>ecological metagenomes</taxon>
    </lineage>
</organism>
<dbReference type="Gene3D" id="3.40.630.10">
    <property type="entry name" value="Zn peptidases"/>
    <property type="match status" value="1"/>
</dbReference>
<dbReference type="GO" id="GO:0008235">
    <property type="term" value="F:metalloexopeptidase activity"/>
    <property type="evidence" value="ECO:0007669"/>
    <property type="project" value="InterPro"/>
</dbReference>
<name>A0A382CS03_9ZZZZ</name>
<protein>
    <recommendedName>
        <fullName evidence="1">Peptidase M28 domain-containing protein</fullName>
    </recommendedName>
</protein>
<dbReference type="EMBL" id="UINC01035639">
    <property type="protein sequence ID" value="SVB28361.1"/>
    <property type="molecule type" value="Genomic_DNA"/>
</dbReference>
<dbReference type="InterPro" id="IPR045175">
    <property type="entry name" value="M28_fam"/>
</dbReference>
<feature type="domain" description="Peptidase M28" evidence="1">
    <location>
        <begin position="68"/>
        <end position="301"/>
    </location>
</feature>
<sequence length="307" mass="33749">MSNPSVSELQIKRIVEHLASAPRNSVDNPHRHTAVSRWISSEFDQIGLDVNHQVFNIPGQNPERTGTNIIGTLHNSSGVSTTRNIIIGAHYDTVPGSPGADDNASGIAALLECARVLKESKMFTHITFVAFDAEEVQPNAGGLHGSTHFVSSLPMEKLPSSTIIFESIGFSSKTIKQRLPGVFRFLFPEAYRTLKNQGFAGNSLLILSQGKEKEISDHLEHAATHPEILLPVLPLKIPRWMPAIKHTRRSDHAPFWSANIPAVMISDTANFRNPHYHQATDTPETLDLLLIKKAAQMVVATVKSNLI</sequence>
<dbReference type="SUPFAM" id="SSF53187">
    <property type="entry name" value="Zn-dependent exopeptidases"/>
    <property type="match status" value="1"/>
</dbReference>
<gene>
    <name evidence="2" type="ORF">METZ01_LOCUS181215</name>
</gene>
<dbReference type="PANTHER" id="PTHR12147:SF26">
    <property type="entry name" value="PEPTIDASE M28 DOMAIN-CONTAINING PROTEIN"/>
    <property type="match status" value="1"/>
</dbReference>
<dbReference type="PANTHER" id="PTHR12147">
    <property type="entry name" value="METALLOPEPTIDASE M28 FAMILY MEMBER"/>
    <property type="match status" value="1"/>
</dbReference>
<proteinExistence type="predicted"/>
<reference evidence="2" key="1">
    <citation type="submission" date="2018-05" db="EMBL/GenBank/DDBJ databases">
        <authorList>
            <person name="Lanie J.A."/>
            <person name="Ng W.-L."/>
            <person name="Kazmierczak K.M."/>
            <person name="Andrzejewski T.M."/>
            <person name="Davidsen T.M."/>
            <person name="Wayne K.J."/>
            <person name="Tettelin H."/>
            <person name="Glass J.I."/>
            <person name="Rusch D."/>
            <person name="Podicherti R."/>
            <person name="Tsui H.-C.T."/>
            <person name="Winkler M.E."/>
        </authorList>
    </citation>
    <scope>NUCLEOTIDE SEQUENCE</scope>
</reference>
<dbReference type="InterPro" id="IPR007484">
    <property type="entry name" value="Peptidase_M28"/>
</dbReference>
<evidence type="ECO:0000313" key="2">
    <source>
        <dbReference type="EMBL" id="SVB28361.1"/>
    </source>
</evidence>
<evidence type="ECO:0000259" key="1">
    <source>
        <dbReference type="Pfam" id="PF04389"/>
    </source>
</evidence>
<dbReference type="AlphaFoldDB" id="A0A382CS03"/>
<dbReference type="GO" id="GO:0006508">
    <property type="term" value="P:proteolysis"/>
    <property type="evidence" value="ECO:0007669"/>
    <property type="project" value="InterPro"/>
</dbReference>
<dbReference type="Pfam" id="PF04389">
    <property type="entry name" value="Peptidase_M28"/>
    <property type="match status" value="1"/>
</dbReference>